<dbReference type="InterPro" id="IPR051204">
    <property type="entry name" value="ABC_transp_perm/SBD"/>
</dbReference>
<dbReference type="EMBL" id="BAAANF010000009">
    <property type="protein sequence ID" value="GAA1682399.1"/>
    <property type="molecule type" value="Genomic_DNA"/>
</dbReference>
<comment type="subcellular location">
    <subcellularLocation>
        <location evidence="6">Cell membrane</location>
        <topology evidence="6">Multi-pass membrane protein</topology>
    </subcellularLocation>
    <subcellularLocation>
        <location evidence="1">Membrane</location>
        <topology evidence="1">Multi-pass membrane protein</topology>
    </subcellularLocation>
</comment>
<sequence length="269" mass="28280">MTTLDTRPPEGLADAKATAASLASSQPRRPSLGLMIGQPLFVALVLAGWAIWRSQAELDSIEKRQLDWGLLGRLTVEHLKLTLVATVIVLAIAVPLGIALTRPRLRRAAPLVVAVANAGQAAPVIGLIVLLAIWLGFGFWTAILALCLYAILPVLRNTIVGLQGVDRTLVEAGRGMGMSNRSVLGRIELPLAVPVIMAGIRTALVLVVGTATLATFIDAGGLGSLITTGIRLLRYPVLISGAILVAALALLIDWAGRVLEEVTRPRGLG</sequence>
<comment type="similarity">
    <text evidence="6">Belongs to the binding-protein-dependent transport system permease family.</text>
</comment>
<evidence type="ECO:0000313" key="8">
    <source>
        <dbReference type="EMBL" id="GAA1682399.1"/>
    </source>
</evidence>
<feature type="domain" description="ABC transmembrane type-1" evidence="7">
    <location>
        <begin position="75"/>
        <end position="256"/>
    </location>
</feature>
<dbReference type="RefSeq" id="WP_344150485.1">
    <property type="nucleotide sequence ID" value="NZ_BAAANF010000009.1"/>
</dbReference>
<dbReference type="Gene3D" id="1.10.3720.10">
    <property type="entry name" value="MetI-like"/>
    <property type="match status" value="1"/>
</dbReference>
<name>A0ABP4T4W7_9ACTN</name>
<dbReference type="InterPro" id="IPR035906">
    <property type="entry name" value="MetI-like_sf"/>
</dbReference>
<organism evidence="8 9">
    <name type="scientific">Kribbella yunnanensis</name>
    <dbReference type="NCBI Taxonomy" id="190194"/>
    <lineage>
        <taxon>Bacteria</taxon>
        <taxon>Bacillati</taxon>
        <taxon>Actinomycetota</taxon>
        <taxon>Actinomycetes</taxon>
        <taxon>Propionibacteriales</taxon>
        <taxon>Kribbellaceae</taxon>
        <taxon>Kribbella</taxon>
    </lineage>
</organism>
<dbReference type="CDD" id="cd06261">
    <property type="entry name" value="TM_PBP2"/>
    <property type="match status" value="1"/>
</dbReference>
<evidence type="ECO:0000256" key="6">
    <source>
        <dbReference type="RuleBase" id="RU363032"/>
    </source>
</evidence>
<evidence type="ECO:0000256" key="2">
    <source>
        <dbReference type="ARBA" id="ARBA00022448"/>
    </source>
</evidence>
<evidence type="ECO:0000259" key="7">
    <source>
        <dbReference type="PROSITE" id="PS50928"/>
    </source>
</evidence>
<evidence type="ECO:0000256" key="1">
    <source>
        <dbReference type="ARBA" id="ARBA00004141"/>
    </source>
</evidence>
<dbReference type="InterPro" id="IPR000515">
    <property type="entry name" value="MetI-like"/>
</dbReference>
<dbReference type="PANTHER" id="PTHR30177">
    <property type="entry name" value="GLYCINE BETAINE/L-PROLINE TRANSPORT SYSTEM PERMEASE PROTEIN PROW"/>
    <property type="match status" value="1"/>
</dbReference>
<protein>
    <submittedName>
        <fullName evidence="8">ABC transporter permease</fullName>
    </submittedName>
</protein>
<gene>
    <name evidence="8" type="ORF">GCM10009745_28370</name>
</gene>
<feature type="transmembrane region" description="Helical" evidence="6">
    <location>
        <begin position="137"/>
        <end position="155"/>
    </location>
</feature>
<feature type="transmembrane region" description="Helical" evidence="6">
    <location>
        <begin position="108"/>
        <end position="131"/>
    </location>
</feature>
<reference evidence="9" key="1">
    <citation type="journal article" date="2019" name="Int. J. Syst. Evol. Microbiol.">
        <title>The Global Catalogue of Microorganisms (GCM) 10K type strain sequencing project: providing services to taxonomists for standard genome sequencing and annotation.</title>
        <authorList>
            <consortium name="The Broad Institute Genomics Platform"/>
            <consortium name="The Broad Institute Genome Sequencing Center for Infectious Disease"/>
            <person name="Wu L."/>
            <person name="Ma J."/>
        </authorList>
    </citation>
    <scope>NUCLEOTIDE SEQUENCE [LARGE SCALE GENOMIC DNA]</scope>
    <source>
        <strain evidence="9">JCM 14307</strain>
    </source>
</reference>
<keyword evidence="5 6" id="KW-0472">Membrane</keyword>
<feature type="transmembrane region" description="Helical" evidence="6">
    <location>
        <begin position="81"/>
        <end position="101"/>
    </location>
</feature>
<proteinExistence type="inferred from homology"/>
<keyword evidence="3 6" id="KW-0812">Transmembrane</keyword>
<comment type="caution">
    <text evidence="8">The sequence shown here is derived from an EMBL/GenBank/DDBJ whole genome shotgun (WGS) entry which is preliminary data.</text>
</comment>
<accession>A0ABP4T4W7</accession>
<feature type="transmembrane region" description="Helical" evidence="6">
    <location>
        <begin position="32"/>
        <end position="52"/>
    </location>
</feature>
<evidence type="ECO:0000256" key="3">
    <source>
        <dbReference type="ARBA" id="ARBA00022692"/>
    </source>
</evidence>
<keyword evidence="2 6" id="KW-0813">Transport</keyword>
<dbReference type="Pfam" id="PF00528">
    <property type="entry name" value="BPD_transp_1"/>
    <property type="match status" value="1"/>
</dbReference>
<dbReference type="Proteomes" id="UP001500280">
    <property type="component" value="Unassembled WGS sequence"/>
</dbReference>
<feature type="transmembrane region" description="Helical" evidence="6">
    <location>
        <begin position="237"/>
        <end position="256"/>
    </location>
</feature>
<evidence type="ECO:0000256" key="5">
    <source>
        <dbReference type="ARBA" id="ARBA00023136"/>
    </source>
</evidence>
<feature type="transmembrane region" description="Helical" evidence="6">
    <location>
        <begin position="191"/>
        <end position="217"/>
    </location>
</feature>
<evidence type="ECO:0000313" key="9">
    <source>
        <dbReference type="Proteomes" id="UP001500280"/>
    </source>
</evidence>
<dbReference type="SUPFAM" id="SSF161098">
    <property type="entry name" value="MetI-like"/>
    <property type="match status" value="1"/>
</dbReference>
<keyword evidence="9" id="KW-1185">Reference proteome</keyword>
<keyword evidence="4 6" id="KW-1133">Transmembrane helix</keyword>
<evidence type="ECO:0000256" key="4">
    <source>
        <dbReference type="ARBA" id="ARBA00022989"/>
    </source>
</evidence>
<dbReference type="PROSITE" id="PS50928">
    <property type="entry name" value="ABC_TM1"/>
    <property type="match status" value="1"/>
</dbReference>
<dbReference type="PANTHER" id="PTHR30177:SF4">
    <property type="entry name" value="OSMOPROTECTANT IMPORT PERMEASE PROTEIN OSMW"/>
    <property type="match status" value="1"/>
</dbReference>